<dbReference type="EMBL" id="KZ269979">
    <property type="protein sequence ID" value="OZC11875.1"/>
    <property type="molecule type" value="Genomic_DNA"/>
</dbReference>
<reference evidence="2 3" key="1">
    <citation type="submission" date="2015-12" db="EMBL/GenBank/DDBJ databases">
        <title>Draft genome of the nematode, Onchocerca flexuosa.</title>
        <authorList>
            <person name="Mitreva M."/>
        </authorList>
    </citation>
    <scope>NUCLEOTIDE SEQUENCE [LARGE SCALE GENOMIC DNA]</scope>
    <source>
        <strain evidence="2">Red Deer</strain>
    </source>
</reference>
<protein>
    <submittedName>
        <fullName evidence="2">Uncharacterized protein</fullName>
    </submittedName>
</protein>
<feature type="compositionally biased region" description="Basic and acidic residues" evidence="1">
    <location>
        <begin position="26"/>
        <end position="35"/>
    </location>
</feature>
<gene>
    <name evidence="2" type="ORF">X798_01056</name>
</gene>
<name>A0A238C404_9BILA</name>
<accession>A0A238C404</accession>
<organism evidence="2 3">
    <name type="scientific">Onchocerca flexuosa</name>
    <dbReference type="NCBI Taxonomy" id="387005"/>
    <lineage>
        <taxon>Eukaryota</taxon>
        <taxon>Metazoa</taxon>
        <taxon>Ecdysozoa</taxon>
        <taxon>Nematoda</taxon>
        <taxon>Chromadorea</taxon>
        <taxon>Rhabditida</taxon>
        <taxon>Spirurina</taxon>
        <taxon>Spiruromorpha</taxon>
        <taxon>Filarioidea</taxon>
        <taxon>Onchocercidae</taxon>
        <taxon>Onchocerca</taxon>
    </lineage>
</organism>
<feature type="region of interest" description="Disordered" evidence="1">
    <location>
        <begin position="11"/>
        <end position="37"/>
    </location>
</feature>
<proteinExistence type="predicted"/>
<keyword evidence="3" id="KW-1185">Reference proteome</keyword>
<dbReference type="AlphaFoldDB" id="A0A238C404"/>
<sequence>MNEVDKIKRQTMLQSFDNDSDNDGDGSDRGVKGDRYQQSLTVAGSARMRADDLQLAELPAALEDDLHSFSLEQYWDLCLKRFATFRGHPGVNRPRALHPAT</sequence>
<dbReference type="Proteomes" id="UP000242913">
    <property type="component" value="Unassembled WGS sequence"/>
</dbReference>
<evidence type="ECO:0000313" key="2">
    <source>
        <dbReference type="EMBL" id="OZC11875.1"/>
    </source>
</evidence>
<evidence type="ECO:0000313" key="3">
    <source>
        <dbReference type="Proteomes" id="UP000242913"/>
    </source>
</evidence>
<evidence type="ECO:0000256" key="1">
    <source>
        <dbReference type="SAM" id="MobiDB-lite"/>
    </source>
</evidence>